<dbReference type="EC" id="5.6.2.3" evidence="1"/>
<dbReference type="Pfam" id="PF01541">
    <property type="entry name" value="GIY-YIG"/>
    <property type="match status" value="1"/>
</dbReference>
<comment type="cofactor">
    <cofactor evidence="1">
        <name>Mg(2+)</name>
        <dbReference type="ChEBI" id="CHEBI:18420"/>
    </cofactor>
</comment>
<dbReference type="GO" id="GO:0006281">
    <property type="term" value="P:DNA repair"/>
    <property type="evidence" value="ECO:0007669"/>
    <property type="project" value="UniProtKB-KW"/>
</dbReference>
<feature type="non-terminal residue" evidence="3">
    <location>
        <position position="1005"/>
    </location>
</feature>
<dbReference type="InterPro" id="IPR010285">
    <property type="entry name" value="DNA_helicase_pif1-like_DEAD"/>
</dbReference>
<evidence type="ECO:0000256" key="1">
    <source>
        <dbReference type="RuleBase" id="RU363044"/>
    </source>
</evidence>
<dbReference type="Gene3D" id="3.40.50.300">
    <property type="entry name" value="P-loop containing nucleotide triphosphate hydrolases"/>
    <property type="match status" value="1"/>
</dbReference>
<organism evidence="3 4">
    <name type="scientific">Perkinsus chesapeaki</name>
    <name type="common">Clam parasite</name>
    <name type="synonym">Perkinsus andrewsi</name>
    <dbReference type="NCBI Taxonomy" id="330153"/>
    <lineage>
        <taxon>Eukaryota</taxon>
        <taxon>Sar</taxon>
        <taxon>Alveolata</taxon>
        <taxon>Perkinsozoa</taxon>
        <taxon>Perkinsea</taxon>
        <taxon>Perkinsida</taxon>
        <taxon>Perkinsidae</taxon>
        <taxon>Perkinsus</taxon>
    </lineage>
</organism>
<protein>
    <recommendedName>
        <fullName evidence="1">ATP-dependent DNA helicase</fullName>
        <ecNumber evidence="1">5.6.2.3</ecNumber>
    </recommendedName>
</protein>
<comment type="catalytic activity">
    <reaction evidence="1">
        <text>ATP + H2O = ADP + phosphate + H(+)</text>
        <dbReference type="Rhea" id="RHEA:13065"/>
        <dbReference type="ChEBI" id="CHEBI:15377"/>
        <dbReference type="ChEBI" id="CHEBI:15378"/>
        <dbReference type="ChEBI" id="CHEBI:30616"/>
        <dbReference type="ChEBI" id="CHEBI:43474"/>
        <dbReference type="ChEBI" id="CHEBI:456216"/>
        <dbReference type="EC" id="5.6.2.3"/>
    </reaction>
</comment>
<reference evidence="3 4" key="1">
    <citation type="submission" date="2020-04" db="EMBL/GenBank/DDBJ databases">
        <title>Perkinsus chesapeaki whole genome sequence.</title>
        <authorList>
            <person name="Bogema D.R."/>
        </authorList>
    </citation>
    <scope>NUCLEOTIDE SEQUENCE [LARGE SCALE GENOMIC DNA]</scope>
    <source>
        <strain evidence="3">ATCC PRA-425</strain>
    </source>
</reference>
<dbReference type="PANTHER" id="PTHR47642">
    <property type="entry name" value="ATP-DEPENDENT DNA HELICASE"/>
    <property type="match status" value="1"/>
</dbReference>
<comment type="caution">
    <text evidence="3">The sequence shown here is derived from an EMBL/GenBank/DDBJ whole genome shotgun (WGS) entry which is preliminary data.</text>
</comment>
<sequence>AIASEKDKAKERPSTAVEGRTLSLTEAVWWLLNFPYVELCSHYIHINTGFKQDRGGVIKHERQRVRPGNQAEEVSAIMARHALHFPPVRQYTDAQRLTIVDSNTSNITVDSVSIFSSRPPELKFLNTLVDYFECVVRLPIPKSAQNDAEGNPVNPQQALLNISIPDCPWIDGFDKQIRIIPAQLPRVRQCAVAYRDNVARYSLAERQLVGNIIEHIIDPLLGQQPPQGLFDRFIFQGNRKPHVAVLSNPLPRYADRFLLHIVLSLGNFHTEVDLFAVNHLRQSFQLAGLVQDSNNPTEQEVYTILRRYILSQLLYLPGGTTSFDKHLIDARDALRSLLLGGELQFYTTPLVLRNEMTEAASTALQQRTAESKRAMAEALHFFSNPIYQLPSIDDLTNATQSLPLDWRPEIRRGDTQTLESFQEQQVALDLGLQAIDLFCSGQRAFIPAPVLLGPPGSGKSHVTAHWGAYALAKGLNTIVTSVASERAAALGGEHIHLVFSIPVTSALSSRIVAERALTRLARDPVKMQWLRSIRVIIHEEIGTEGAELLDVQNKILQFLHNSPLPFGGVLIMGSGDPNQLPPIKQTLLWTSPSIICTTRLFMLNHFVRSSTDQNLQEVLTLFQKLQPSEDDIQRIQDLIREHCRFAPNWSSVPSEALQIFGHRQAEQEAVSRQLDRVQQDQTVVKVTINSQDQYTLDGGQVWLPVTQERIRINMNRKLQPPQTITLYVGAVMRFTCNDTSARRAFHQSQLCVVRQLPENEGSFTVRVAPPGRRNIPRTEQEFIDQGWQELTISKVFTIPQRLEGTMKVRREQYPIRHYIASTIHKVMGDTLGMVATEISDRRSAYKLWLKSQLYVIISRVRAMAHIYFVGNIAETMNAVRTLLAQSTQWDGYVRHVVGILTGGALAPPVIQLNIRPFRPRDTPIPADIRGYVYIIVSTEHTSVSYIGQTENLRRRIDEHNSRSGTRFTALAQFQPWALLAYILVVTVVDGWQAYEQREVDERLVE</sequence>
<feature type="domain" description="GIY-YIG" evidence="2">
    <location>
        <begin position="928"/>
        <end position="1005"/>
    </location>
</feature>
<dbReference type="AlphaFoldDB" id="A0A7J6KUM4"/>
<feature type="non-terminal residue" evidence="3">
    <location>
        <position position="1"/>
    </location>
</feature>
<dbReference type="GO" id="GO:0043139">
    <property type="term" value="F:5'-3' DNA helicase activity"/>
    <property type="evidence" value="ECO:0007669"/>
    <property type="project" value="UniProtKB-EC"/>
</dbReference>
<dbReference type="InterPro" id="IPR000305">
    <property type="entry name" value="GIY-YIG_endonuc"/>
</dbReference>
<dbReference type="GO" id="GO:0006310">
    <property type="term" value="P:DNA recombination"/>
    <property type="evidence" value="ECO:0007669"/>
    <property type="project" value="UniProtKB-KW"/>
</dbReference>
<dbReference type="PROSITE" id="PS50164">
    <property type="entry name" value="GIY_YIG"/>
    <property type="match status" value="1"/>
</dbReference>
<evidence type="ECO:0000313" key="3">
    <source>
        <dbReference type="EMBL" id="KAF4650251.1"/>
    </source>
</evidence>
<keyword evidence="1" id="KW-0067">ATP-binding</keyword>
<dbReference type="GO" id="GO:0016787">
    <property type="term" value="F:hydrolase activity"/>
    <property type="evidence" value="ECO:0007669"/>
    <property type="project" value="UniProtKB-KW"/>
</dbReference>
<dbReference type="GO" id="GO:0000723">
    <property type="term" value="P:telomere maintenance"/>
    <property type="evidence" value="ECO:0007669"/>
    <property type="project" value="InterPro"/>
</dbReference>
<comment type="similarity">
    <text evidence="1">Belongs to the helicase family.</text>
</comment>
<keyword evidence="4" id="KW-1185">Reference proteome</keyword>
<dbReference type="EMBL" id="JAAPAO010001305">
    <property type="protein sequence ID" value="KAF4650251.1"/>
    <property type="molecule type" value="Genomic_DNA"/>
</dbReference>
<dbReference type="InterPro" id="IPR027417">
    <property type="entry name" value="P-loop_NTPase"/>
</dbReference>
<keyword evidence="1" id="KW-0233">DNA recombination</keyword>
<dbReference type="SUPFAM" id="SSF52540">
    <property type="entry name" value="P-loop containing nucleoside triphosphate hydrolases"/>
    <property type="match status" value="2"/>
</dbReference>
<keyword evidence="1" id="KW-0378">Hydrolase</keyword>
<dbReference type="OrthoDB" id="10046327at2759"/>
<evidence type="ECO:0000259" key="2">
    <source>
        <dbReference type="PROSITE" id="PS50164"/>
    </source>
</evidence>
<evidence type="ECO:0000313" key="4">
    <source>
        <dbReference type="Proteomes" id="UP000591131"/>
    </source>
</evidence>
<dbReference type="GO" id="GO:0005524">
    <property type="term" value="F:ATP binding"/>
    <property type="evidence" value="ECO:0007669"/>
    <property type="project" value="UniProtKB-KW"/>
</dbReference>
<keyword evidence="1" id="KW-0547">Nucleotide-binding</keyword>
<dbReference type="Pfam" id="PF05970">
    <property type="entry name" value="PIF1"/>
    <property type="match status" value="1"/>
</dbReference>
<dbReference type="Proteomes" id="UP000591131">
    <property type="component" value="Unassembled WGS sequence"/>
</dbReference>
<dbReference type="Gene3D" id="3.40.1440.10">
    <property type="entry name" value="GIY-YIG endonuclease"/>
    <property type="match status" value="1"/>
</dbReference>
<dbReference type="InterPro" id="IPR051055">
    <property type="entry name" value="PIF1_helicase"/>
</dbReference>
<accession>A0A7J6KUM4</accession>
<dbReference type="InterPro" id="IPR035901">
    <property type="entry name" value="GIY-YIG_endonuc_sf"/>
</dbReference>
<gene>
    <name evidence="3" type="ORF">FOL47_001334</name>
</gene>
<name>A0A7J6KUM4_PERCH</name>
<keyword evidence="1" id="KW-0234">DNA repair</keyword>
<dbReference type="SUPFAM" id="SSF82771">
    <property type="entry name" value="GIY-YIG endonuclease"/>
    <property type="match status" value="1"/>
</dbReference>
<keyword evidence="1" id="KW-0227">DNA damage</keyword>
<keyword evidence="1" id="KW-0347">Helicase</keyword>
<proteinExistence type="inferred from homology"/>